<reference evidence="2" key="1">
    <citation type="journal article" date="2019" name="Int. J. Syst. Evol. Microbiol.">
        <title>The Global Catalogue of Microorganisms (GCM) 10K type strain sequencing project: providing services to taxonomists for standard genome sequencing and annotation.</title>
        <authorList>
            <consortium name="The Broad Institute Genomics Platform"/>
            <consortium name="The Broad Institute Genome Sequencing Center for Infectious Disease"/>
            <person name="Wu L."/>
            <person name="Ma J."/>
        </authorList>
    </citation>
    <scope>NUCLEOTIDE SEQUENCE [LARGE SCALE GENOMIC DNA]</scope>
    <source>
        <strain evidence="2">JCM 15749</strain>
    </source>
</reference>
<sequence length="80" mass="8591">MVPVNDSSDATSESAPDRRAALVAHARSLVVDRPELAQVLEQVAGLDEAGLAEHVAVLDAAHQLLRDALTPRRREGSERL</sequence>
<proteinExistence type="predicted"/>
<evidence type="ECO:0000313" key="2">
    <source>
        <dbReference type="Proteomes" id="UP001501480"/>
    </source>
</evidence>
<evidence type="ECO:0000313" key="1">
    <source>
        <dbReference type="EMBL" id="GAA2069643.1"/>
    </source>
</evidence>
<keyword evidence="2" id="KW-1185">Reference proteome</keyword>
<gene>
    <name evidence="1" type="ORF">GCM10009821_02800</name>
</gene>
<organism evidence="1 2">
    <name type="scientific">Aeromicrobium halocynthiae</name>
    <dbReference type="NCBI Taxonomy" id="560557"/>
    <lineage>
        <taxon>Bacteria</taxon>
        <taxon>Bacillati</taxon>
        <taxon>Actinomycetota</taxon>
        <taxon>Actinomycetes</taxon>
        <taxon>Propionibacteriales</taxon>
        <taxon>Nocardioidaceae</taxon>
        <taxon>Aeromicrobium</taxon>
    </lineage>
</organism>
<protein>
    <submittedName>
        <fullName evidence="1">Uncharacterized protein</fullName>
    </submittedName>
</protein>
<accession>A0ABN2VQQ4</accession>
<dbReference type="Proteomes" id="UP001501480">
    <property type="component" value="Unassembled WGS sequence"/>
</dbReference>
<dbReference type="EMBL" id="BAAAPY010000001">
    <property type="protein sequence ID" value="GAA2069643.1"/>
    <property type="molecule type" value="Genomic_DNA"/>
</dbReference>
<comment type="caution">
    <text evidence="1">The sequence shown here is derived from an EMBL/GenBank/DDBJ whole genome shotgun (WGS) entry which is preliminary data.</text>
</comment>
<name>A0ABN2VQQ4_9ACTN</name>